<evidence type="ECO:0000256" key="2">
    <source>
        <dbReference type="ARBA" id="ARBA00023002"/>
    </source>
</evidence>
<dbReference type="PRINTS" id="PR00081">
    <property type="entry name" value="GDHRDH"/>
</dbReference>
<sequence length="248" mass="26288">MNSLKGKVVIVTGSSRGQGEAQVRYLSSLGMHVVIGARVLEDAKKLADEIGEDNVFPIELDVTREKDWQNAKDAVLDRFGKVDALVNNAGIYQNSPLINTSLADYQKLIQVNQIGVFLGMQTIIPIMSEQKKGSIINIVSISAFAPLDGTAAYASTKAAVVAMSKATAVEVGPKGIRVNIIHPGGIKTNMAAPDGEVPDFYSNTPLGRIGLPQEIAQVVAFLASDESSYCTGTEIVVDGGLTLGTRLD</sequence>
<comment type="caution">
    <text evidence="3">The sequence shown here is derived from an EMBL/GenBank/DDBJ whole genome shotgun (WGS) entry which is preliminary data.</text>
</comment>
<organism evidence="3 4">
    <name type="scientific">Domibacillus mangrovi</name>
    <dbReference type="NCBI Taxonomy" id="1714354"/>
    <lineage>
        <taxon>Bacteria</taxon>
        <taxon>Bacillati</taxon>
        <taxon>Bacillota</taxon>
        <taxon>Bacilli</taxon>
        <taxon>Bacillales</taxon>
        <taxon>Bacillaceae</taxon>
        <taxon>Domibacillus</taxon>
    </lineage>
</organism>
<dbReference type="PRINTS" id="PR00080">
    <property type="entry name" value="SDRFAMILY"/>
</dbReference>
<proteinExistence type="inferred from homology"/>
<evidence type="ECO:0000313" key="4">
    <source>
        <dbReference type="Proteomes" id="UP000186524"/>
    </source>
</evidence>
<dbReference type="InterPro" id="IPR036291">
    <property type="entry name" value="NAD(P)-bd_dom_sf"/>
</dbReference>
<dbReference type="PROSITE" id="PS00061">
    <property type="entry name" value="ADH_SHORT"/>
    <property type="match status" value="1"/>
</dbReference>
<keyword evidence="4" id="KW-1185">Reference proteome</keyword>
<evidence type="ECO:0000313" key="3">
    <source>
        <dbReference type="EMBL" id="OKL37785.1"/>
    </source>
</evidence>
<dbReference type="STRING" id="1714354.BLL40_02885"/>
<dbReference type="Pfam" id="PF13561">
    <property type="entry name" value="adh_short_C2"/>
    <property type="match status" value="1"/>
</dbReference>
<dbReference type="FunFam" id="3.40.50.720:FF:000084">
    <property type="entry name" value="Short-chain dehydrogenase reductase"/>
    <property type="match status" value="1"/>
</dbReference>
<dbReference type="NCBIfam" id="NF005559">
    <property type="entry name" value="PRK07231.1"/>
    <property type="match status" value="1"/>
</dbReference>
<dbReference type="AlphaFoldDB" id="A0A1Q5P686"/>
<dbReference type="SUPFAM" id="SSF51735">
    <property type="entry name" value="NAD(P)-binding Rossmann-fold domains"/>
    <property type="match status" value="1"/>
</dbReference>
<dbReference type="GO" id="GO:0016491">
    <property type="term" value="F:oxidoreductase activity"/>
    <property type="evidence" value="ECO:0007669"/>
    <property type="project" value="UniProtKB-KW"/>
</dbReference>
<keyword evidence="2" id="KW-0560">Oxidoreductase</keyword>
<name>A0A1Q5P686_9BACI</name>
<dbReference type="InterPro" id="IPR020904">
    <property type="entry name" value="Sc_DH/Rdtase_CS"/>
</dbReference>
<dbReference type="OrthoDB" id="286404at2"/>
<dbReference type="Proteomes" id="UP000186524">
    <property type="component" value="Unassembled WGS sequence"/>
</dbReference>
<gene>
    <name evidence="3" type="ORF">BLL40_02885</name>
</gene>
<dbReference type="EMBL" id="MRWQ01000002">
    <property type="protein sequence ID" value="OKL37785.1"/>
    <property type="molecule type" value="Genomic_DNA"/>
</dbReference>
<accession>A0A1Q5P686</accession>
<reference evidence="3 4" key="1">
    <citation type="submission" date="2016-12" db="EMBL/GenBank/DDBJ databases">
        <title>Domibacillus sp. SAOS 44 whole genome sequencing.</title>
        <authorList>
            <person name="Verma A."/>
            <person name="Krishnamurthi S."/>
        </authorList>
    </citation>
    <scope>NUCLEOTIDE SEQUENCE [LARGE SCALE GENOMIC DNA]</scope>
    <source>
        <strain evidence="3 4">SAOS 44</strain>
    </source>
</reference>
<dbReference type="GO" id="GO:0008206">
    <property type="term" value="P:bile acid metabolic process"/>
    <property type="evidence" value="ECO:0007669"/>
    <property type="project" value="UniProtKB-ARBA"/>
</dbReference>
<evidence type="ECO:0000256" key="1">
    <source>
        <dbReference type="ARBA" id="ARBA00006484"/>
    </source>
</evidence>
<dbReference type="InterPro" id="IPR002347">
    <property type="entry name" value="SDR_fam"/>
</dbReference>
<comment type="similarity">
    <text evidence="1">Belongs to the short-chain dehydrogenases/reductases (SDR) family.</text>
</comment>
<dbReference type="Gene3D" id="3.40.50.720">
    <property type="entry name" value="NAD(P)-binding Rossmann-like Domain"/>
    <property type="match status" value="1"/>
</dbReference>
<dbReference type="PANTHER" id="PTHR24321:SF8">
    <property type="entry name" value="ESTRADIOL 17-BETA-DEHYDROGENASE 8-RELATED"/>
    <property type="match status" value="1"/>
</dbReference>
<protein>
    <submittedName>
        <fullName evidence="3">Oxidoreductase</fullName>
    </submittedName>
</protein>
<dbReference type="RefSeq" id="WP_073710422.1">
    <property type="nucleotide sequence ID" value="NZ_MRWQ01000002.1"/>
</dbReference>
<dbReference type="PANTHER" id="PTHR24321">
    <property type="entry name" value="DEHYDROGENASES, SHORT CHAIN"/>
    <property type="match status" value="1"/>
</dbReference>